<evidence type="ECO:0000259" key="1">
    <source>
        <dbReference type="Pfam" id="PF09607"/>
    </source>
</evidence>
<dbReference type="Gene3D" id="1.10.10.60">
    <property type="entry name" value="Homeodomain-like"/>
    <property type="match status" value="1"/>
</dbReference>
<name>A0ABN7WFV8_GIGMA</name>
<feature type="non-terminal residue" evidence="2">
    <location>
        <position position="146"/>
    </location>
</feature>
<accession>A0ABN7WFV8</accession>
<dbReference type="Pfam" id="PF09607">
    <property type="entry name" value="BrkDBD"/>
    <property type="match status" value="1"/>
</dbReference>
<feature type="domain" description="Brinker DNA-binding" evidence="1">
    <location>
        <begin position="7"/>
        <end position="56"/>
    </location>
</feature>
<dbReference type="Proteomes" id="UP000789901">
    <property type="component" value="Unassembled WGS sequence"/>
</dbReference>
<evidence type="ECO:0000313" key="2">
    <source>
        <dbReference type="EMBL" id="CAG8830395.1"/>
    </source>
</evidence>
<sequence length="146" mass="17168">TVSKKVQRSWTVREKLMVIYYSEHAQNNKATRRRFDIEPKQVHDWQSKKQELLNSVLYLLTLNHGQPVQYLLLEERLIGESWDNINPRIIRKAFKYCSISVATDGSEDDLVFDYEALGEDLKNVNEENIEESNTNDISGEKYEETK</sequence>
<protein>
    <submittedName>
        <fullName evidence="2">35796_t:CDS:1</fullName>
    </submittedName>
</protein>
<proteinExistence type="predicted"/>
<reference evidence="2 3" key="1">
    <citation type="submission" date="2021-06" db="EMBL/GenBank/DDBJ databases">
        <authorList>
            <person name="Kallberg Y."/>
            <person name="Tangrot J."/>
            <person name="Rosling A."/>
        </authorList>
    </citation>
    <scope>NUCLEOTIDE SEQUENCE [LARGE SCALE GENOMIC DNA]</scope>
    <source>
        <strain evidence="2 3">120-4 pot B 10/14</strain>
    </source>
</reference>
<keyword evidence="3" id="KW-1185">Reference proteome</keyword>
<evidence type="ECO:0000313" key="3">
    <source>
        <dbReference type="Proteomes" id="UP000789901"/>
    </source>
</evidence>
<organism evidence="2 3">
    <name type="scientific">Gigaspora margarita</name>
    <dbReference type="NCBI Taxonomy" id="4874"/>
    <lineage>
        <taxon>Eukaryota</taxon>
        <taxon>Fungi</taxon>
        <taxon>Fungi incertae sedis</taxon>
        <taxon>Mucoromycota</taxon>
        <taxon>Glomeromycotina</taxon>
        <taxon>Glomeromycetes</taxon>
        <taxon>Diversisporales</taxon>
        <taxon>Gigasporaceae</taxon>
        <taxon>Gigaspora</taxon>
    </lineage>
</organism>
<dbReference type="InterPro" id="IPR018586">
    <property type="entry name" value="Brinker_DNA-bd"/>
</dbReference>
<gene>
    <name evidence="2" type="ORF">GMARGA_LOCUS30297</name>
</gene>
<comment type="caution">
    <text evidence="2">The sequence shown here is derived from an EMBL/GenBank/DDBJ whole genome shotgun (WGS) entry which is preliminary data.</text>
</comment>
<feature type="non-terminal residue" evidence="2">
    <location>
        <position position="1"/>
    </location>
</feature>
<dbReference type="EMBL" id="CAJVQB010042430">
    <property type="protein sequence ID" value="CAG8830395.1"/>
    <property type="molecule type" value="Genomic_DNA"/>
</dbReference>